<name>A0ABP7TX70_9FLAO</name>
<reference evidence="2" key="1">
    <citation type="journal article" date="2019" name="Int. J. Syst. Evol. Microbiol.">
        <title>The Global Catalogue of Microorganisms (GCM) 10K type strain sequencing project: providing services to taxonomists for standard genome sequencing and annotation.</title>
        <authorList>
            <consortium name="The Broad Institute Genomics Platform"/>
            <consortium name="The Broad Institute Genome Sequencing Center for Infectious Disease"/>
            <person name="Wu L."/>
            <person name="Ma J."/>
        </authorList>
    </citation>
    <scope>NUCLEOTIDE SEQUENCE [LARGE SCALE GENOMIC DNA]</scope>
    <source>
        <strain evidence="2">JCM 17064</strain>
    </source>
</reference>
<evidence type="ECO:0000313" key="1">
    <source>
        <dbReference type="EMBL" id="GAA4032624.1"/>
    </source>
</evidence>
<protein>
    <submittedName>
        <fullName evidence="1">Uncharacterized protein</fullName>
    </submittedName>
</protein>
<gene>
    <name evidence="1" type="ORF">GCM10022386_16080</name>
</gene>
<accession>A0ABP7TX70</accession>
<comment type="caution">
    <text evidence="1">The sequence shown here is derived from an EMBL/GenBank/DDBJ whole genome shotgun (WGS) entry which is preliminary data.</text>
</comment>
<dbReference type="EMBL" id="BAABCR010000015">
    <property type="protein sequence ID" value="GAA4032624.1"/>
    <property type="molecule type" value="Genomic_DNA"/>
</dbReference>
<keyword evidence="2" id="KW-1185">Reference proteome</keyword>
<organism evidence="1 2">
    <name type="scientific">Flavobacterium cheonhonense</name>
    <dbReference type="NCBI Taxonomy" id="706185"/>
    <lineage>
        <taxon>Bacteria</taxon>
        <taxon>Pseudomonadati</taxon>
        <taxon>Bacteroidota</taxon>
        <taxon>Flavobacteriia</taxon>
        <taxon>Flavobacteriales</taxon>
        <taxon>Flavobacteriaceae</taxon>
        <taxon>Flavobacterium</taxon>
    </lineage>
</organism>
<proteinExistence type="predicted"/>
<sequence length="136" mass="15567">MAYGSGDNGKVDIQSEQEIKEFLPGKWKSSIAHSGMNVFYRFLFTENQIKIWKKNHFYSLGEPAEAWKENPDEIINYSIGPLNKESHGNKYRLLGKCDAGYIMIRSGKGDEGWLEVGDIESNWHASSLTLDKGWEY</sequence>
<dbReference type="Proteomes" id="UP001500968">
    <property type="component" value="Unassembled WGS sequence"/>
</dbReference>
<evidence type="ECO:0000313" key="2">
    <source>
        <dbReference type="Proteomes" id="UP001500968"/>
    </source>
</evidence>